<proteinExistence type="predicted"/>
<dbReference type="PANTHER" id="PTHR22954:SF3">
    <property type="entry name" value="PROTEIN CBG08539"/>
    <property type="match status" value="1"/>
</dbReference>
<evidence type="ECO:0000313" key="1">
    <source>
        <dbReference type="EMBL" id="KAJ6642951.1"/>
    </source>
</evidence>
<dbReference type="InterPro" id="IPR005312">
    <property type="entry name" value="DUF1759"/>
</dbReference>
<name>A0A9Q0N4V9_9DIPT</name>
<dbReference type="EMBL" id="WJQU01000002">
    <property type="protein sequence ID" value="KAJ6642951.1"/>
    <property type="molecule type" value="Genomic_DNA"/>
</dbReference>
<comment type="caution">
    <text evidence="1">The sequence shown here is derived from an EMBL/GenBank/DDBJ whole genome shotgun (WGS) entry which is preliminary data.</text>
</comment>
<organism evidence="1 2">
    <name type="scientific">Pseudolycoriella hygida</name>
    <dbReference type="NCBI Taxonomy" id="35572"/>
    <lineage>
        <taxon>Eukaryota</taxon>
        <taxon>Metazoa</taxon>
        <taxon>Ecdysozoa</taxon>
        <taxon>Arthropoda</taxon>
        <taxon>Hexapoda</taxon>
        <taxon>Insecta</taxon>
        <taxon>Pterygota</taxon>
        <taxon>Neoptera</taxon>
        <taxon>Endopterygota</taxon>
        <taxon>Diptera</taxon>
        <taxon>Nematocera</taxon>
        <taxon>Sciaroidea</taxon>
        <taxon>Sciaridae</taxon>
        <taxon>Pseudolycoriella</taxon>
    </lineage>
</organism>
<dbReference type="Pfam" id="PF03564">
    <property type="entry name" value="DUF1759"/>
    <property type="match status" value="1"/>
</dbReference>
<dbReference type="AlphaFoldDB" id="A0A9Q0N4V9"/>
<sequence length="461" mass="53552">MASERKWDFYKEAIMKSGKFINTMANDVTEEEITTQYDRCSEAWRLFQDIILEIVQVTGDEFSDFEITEFDAVEIIAMAIIPRFKSLLKKSLTEKDESFESASSANLQRGDDVTAHNGGLRVPYFKIPLVSGNYDAWPAFKDLFRSMIHFHTKMSSVQKLGYLKVNLFCEALQLIRNLEITDVNYETAWNLLIDRYDNERILVNRWIHLIVTILTQKLPSEFINIKLPKSWKELSLADPKFYQPADIDVLLGAESSLGWLLSRKVCLTNPIPIKISGGLTANNDGDFNKLKQQLQTFWEIENLGFEHVMDSDEKFCEEYFEKTFYRDNTVRFVVHLPFKPNFGDNICLGNSRNIAISSWLATENRMLKSSEFKANYDTIIHKLIKYNFMQLVPVLEEFIMWSYEEPLLEELKIHRWTAFPLSNETVVLGLDMNKEERQSHLTVANISVQAAWEFGRIAGYL</sequence>
<dbReference type="OrthoDB" id="7764320at2759"/>
<reference evidence="1" key="1">
    <citation type="submission" date="2022-07" db="EMBL/GenBank/DDBJ databases">
        <authorList>
            <person name="Trinca V."/>
            <person name="Uliana J.V.C."/>
            <person name="Torres T.T."/>
            <person name="Ward R.J."/>
            <person name="Monesi N."/>
        </authorList>
    </citation>
    <scope>NUCLEOTIDE SEQUENCE</scope>
    <source>
        <strain evidence="1">HSMRA1968</strain>
        <tissue evidence="1">Whole embryos</tissue>
    </source>
</reference>
<gene>
    <name evidence="1" type="ORF">Bhyg_07907</name>
</gene>
<keyword evidence="2" id="KW-1185">Reference proteome</keyword>
<dbReference type="PANTHER" id="PTHR22954">
    <property type="entry name" value="RETROVIRAL PROTEASE-RELATED"/>
    <property type="match status" value="1"/>
</dbReference>
<protein>
    <submittedName>
        <fullName evidence="1">Uncharacterized protein</fullName>
    </submittedName>
</protein>
<accession>A0A9Q0N4V9</accession>
<dbReference type="Proteomes" id="UP001151699">
    <property type="component" value="Chromosome B"/>
</dbReference>
<evidence type="ECO:0000313" key="2">
    <source>
        <dbReference type="Proteomes" id="UP001151699"/>
    </source>
</evidence>